<name>A0A395HI97_ASPHC</name>
<evidence type="ECO:0000313" key="1">
    <source>
        <dbReference type="EMBL" id="RAL07336.1"/>
    </source>
</evidence>
<evidence type="ECO:0000313" key="2">
    <source>
        <dbReference type="Proteomes" id="UP000248961"/>
    </source>
</evidence>
<keyword evidence="2" id="KW-1185">Reference proteome</keyword>
<sequence>MKDMMSGRSSSRTGSKNSRIVHQKIILMKSLAERKRSERQSGSGVVQSRPRKINFRIGEKHSTFNLVPNWRVIPDLVPDFSHAVCQSVSAATCQLLSGCPSALFFGLESCQTRSNNQAAEEQSQTRIKLYHSEGVNGVVTLSKCRCFGKSLACMQNAARFVVIYATLLEIEEAQQRKSKLSCCCRDSPRKQKNRSGVH</sequence>
<gene>
    <name evidence="1" type="ORF">BO97DRAFT_253583</name>
</gene>
<reference evidence="1 2" key="1">
    <citation type="submission" date="2018-02" db="EMBL/GenBank/DDBJ databases">
        <title>The genomes of Aspergillus section Nigri reveals drivers in fungal speciation.</title>
        <authorList>
            <consortium name="DOE Joint Genome Institute"/>
            <person name="Vesth T.C."/>
            <person name="Nybo J."/>
            <person name="Theobald S."/>
            <person name="Brandl J."/>
            <person name="Frisvad J.C."/>
            <person name="Nielsen K.F."/>
            <person name="Lyhne E.K."/>
            <person name="Kogle M.E."/>
            <person name="Kuo A."/>
            <person name="Riley R."/>
            <person name="Clum A."/>
            <person name="Nolan M."/>
            <person name="Lipzen A."/>
            <person name="Salamov A."/>
            <person name="Henrissat B."/>
            <person name="Wiebenga A."/>
            <person name="De vries R.P."/>
            <person name="Grigoriev I.V."/>
            <person name="Mortensen U.H."/>
            <person name="Andersen M.R."/>
            <person name="Baker S.E."/>
        </authorList>
    </citation>
    <scope>NUCLEOTIDE SEQUENCE [LARGE SCALE GENOMIC DNA]</scope>
    <source>
        <strain evidence="1 2">CBS 101889</strain>
    </source>
</reference>
<accession>A0A395HI97</accession>
<protein>
    <submittedName>
        <fullName evidence="1">Uncharacterized protein</fullName>
    </submittedName>
</protein>
<dbReference type="GeneID" id="37195159"/>
<dbReference type="Proteomes" id="UP000248961">
    <property type="component" value="Unassembled WGS sequence"/>
</dbReference>
<proteinExistence type="predicted"/>
<organism evidence="1 2">
    <name type="scientific">Aspergillus homomorphus (strain CBS 101889)</name>
    <dbReference type="NCBI Taxonomy" id="1450537"/>
    <lineage>
        <taxon>Eukaryota</taxon>
        <taxon>Fungi</taxon>
        <taxon>Dikarya</taxon>
        <taxon>Ascomycota</taxon>
        <taxon>Pezizomycotina</taxon>
        <taxon>Eurotiomycetes</taxon>
        <taxon>Eurotiomycetidae</taxon>
        <taxon>Eurotiales</taxon>
        <taxon>Aspergillaceae</taxon>
        <taxon>Aspergillus</taxon>
        <taxon>Aspergillus subgen. Circumdati</taxon>
    </lineage>
</organism>
<dbReference type="RefSeq" id="XP_025546490.1">
    <property type="nucleotide sequence ID" value="XM_025690870.1"/>
</dbReference>
<dbReference type="EMBL" id="KZ824334">
    <property type="protein sequence ID" value="RAL07336.1"/>
    <property type="molecule type" value="Genomic_DNA"/>
</dbReference>
<dbReference type="AlphaFoldDB" id="A0A395HI97"/>
<dbReference type="VEuPathDB" id="FungiDB:BO97DRAFT_253583"/>